<proteinExistence type="predicted"/>
<evidence type="ECO:0000313" key="1">
    <source>
        <dbReference type="EMBL" id="MXP75865.1"/>
    </source>
</evidence>
<comment type="caution">
    <text evidence="1">The sequence shown here is derived from an EMBL/GenBank/DDBJ whole genome shotgun (WGS) entry which is preliminary data.</text>
</comment>
<sequence length="317" mass="36171">MDNRKYYGCETPESVSYLEFGSVNLVKGEKKIWNYWQDQDAYDLYMFARYSRDLFAFRRFFKEKEKTAEKLNEYILKSAHNKLMDYLFKYAGMLAVEEKGMVCECGSSLYGWIDEALACDYVYAKGENLSKIKGFHYIGSDISELMNEGAANFHSDIKMDFSTQDTILGVVKEIKKNYGKKLALFYGLSVSVRYAVRGSEDLIEAAEASELCVYNRLSMTYGEETLATVYGTGKSVYIVSLPKLVKGIEEKGLYAKYCTANMQHNKDGEGTVRASIGIAKSQEVLDEFIARYESCIDKSIQIEGIEKGQWKELKELL</sequence>
<keyword evidence="2" id="KW-1185">Reference proteome</keyword>
<dbReference type="AlphaFoldDB" id="A0A7X3SJ03"/>
<dbReference type="EMBL" id="WUQX01000001">
    <property type="protein sequence ID" value="MXP75865.1"/>
    <property type="molecule type" value="Genomic_DNA"/>
</dbReference>
<name>A0A7X3SJ03_9FIRM</name>
<reference evidence="1 2" key="1">
    <citation type="submission" date="2019-12" db="EMBL/GenBank/DDBJ databases">
        <title>Sporaefaciens musculi gen. nov., sp. nov., a novel bacterium isolated from the caecum of an obese mouse.</title>
        <authorList>
            <person name="Rasmussen T.S."/>
            <person name="Streidl T."/>
            <person name="Hitch T.C.A."/>
            <person name="Wortmann E."/>
            <person name="Deptula P."/>
            <person name="Hansen M."/>
            <person name="Nielsen D.S."/>
            <person name="Clavel T."/>
            <person name="Vogensen F.K."/>
        </authorList>
    </citation>
    <scope>NUCLEOTIDE SEQUENCE [LARGE SCALE GENOMIC DNA]</scope>
    <source>
        <strain evidence="1 2">WCA-9-b2</strain>
    </source>
</reference>
<organism evidence="1 2">
    <name type="scientific">Sporofaciens musculi</name>
    <dbReference type="NCBI Taxonomy" id="2681861"/>
    <lineage>
        <taxon>Bacteria</taxon>
        <taxon>Bacillati</taxon>
        <taxon>Bacillota</taxon>
        <taxon>Clostridia</taxon>
        <taxon>Lachnospirales</taxon>
        <taxon>Lachnospiraceae</taxon>
        <taxon>Sporofaciens</taxon>
    </lineage>
</organism>
<evidence type="ECO:0000313" key="2">
    <source>
        <dbReference type="Proteomes" id="UP000460412"/>
    </source>
</evidence>
<dbReference type="Proteomes" id="UP000460412">
    <property type="component" value="Unassembled WGS sequence"/>
</dbReference>
<gene>
    <name evidence="1" type="ORF">GN277_10870</name>
</gene>
<accession>A0A7X3SJ03</accession>
<protein>
    <submittedName>
        <fullName evidence="1">Uncharacterized protein</fullName>
    </submittedName>
</protein>
<dbReference type="RefSeq" id="WP_159751052.1">
    <property type="nucleotide sequence ID" value="NZ_CATIYY010000098.1"/>
</dbReference>